<sequence length="365" mass="41778">MFKQYKQDAELSADSESQETKTLGFEEPPPPANYEAPPKPKGTIDPYPDFTESHIEEEAQSMRDAMKGLGTDELTLIQVLTRHNNEQRQQIRKTYKTMFGRDLLDDLMDETSGSFKDTIKALMMPSRLYDAWCIRRAMEDLGTDEIRIIDILCPRTNEEIIMIREGYKELYPKRDLENDLKDETSGDFKFLLVSIVQANRDSAEDVDEVIVTQDATELYKAGEGKVGTDEEVFNRILARRSWPHIKAVSAQYKKRYGMTLSASIKGEFSGHIKAGLLAIVSYAEDAIMYFAERVHNIKGSDDSILRFLVAHSETDLYEIKQRYHLVYKQSLEHMIASTESGDFAKLLIKILNPNIDNSVLHKMVK</sequence>
<evidence type="ECO:0000256" key="4">
    <source>
        <dbReference type="ARBA" id="ARBA00022737"/>
    </source>
</evidence>
<dbReference type="AlphaFoldDB" id="A0AAD9J280"/>
<evidence type="ECO:0000256" key="8">
    <source>
        <dbReference type="RuleBase" id="RU003540"/>
    </source>
</evidence>
<evidence type="ECO:0000256" key="1">
    <source>
        <dbReference type="ARBA" id="ARBA00007831"/>
    </source>
</evidence>
<keyword evidence="4 8" id="KW-0677">Repeat</keyword>
<name>A0AAD9J280_9ANNE</name>
<dbReference type="SMART" id="SM00335">
    <property type="entry name" value="ANX"/>
    <property type="match status" value="4"/>
</dbReference>
<keyword evidence="3" id="KW-0479">Metal-binding</keyword>
<evidence type="ECO:0000313" key="10">
    <source>
        <dbReference type="EMBL" id="KAK2144994.1"/>
    </source>
</evidence>
<dbReference type="Gene3D" id="1.10.220.10">
    <property type="entry name" value="Annexin"/>
    <property type="match status" value="4"/>
</dbReference>
<dbReference type="EMBL" id="JAODUP010000713">
    <property type="protein sequence ID" value="KAK2144994.1"/>
    <property type="molecule type" value="Genomic_DNA"/>
</dbReference>
<dbReference type="GO" id="GO:0005544">
    <property type="term" value="F:calcium-dependent phospholipid binding"/>
    <property type="evidence" value="ECO:0007669"/>
    <property type="project" value="UniProtKB-KW"/>
</dbReference>
<accession>A0AAD9J280</accession>
<evidence type="ECO:0000256" key="6">
    <source>
        <dbReference type="ARBA" id="ARBA00023216"/>
    </source>
</evidence>
<evidence type="ECO:0000256" key="9">
    <source>
        <dbReference type="SAM" id="MobiDB-lite"/>
    </source>
</evidence>
<keyword evidence="6 8" id="KW-0041">Annexin</keyword>
<keyword evidence="7 8" id="KW-0111">Calcium/phospholipid-binding</keyword>
<dbReference type="FunFam" id="1.10.220.10:FF:000002">
    <property type="entry name" value="Annexin"/>
    <property type="match status" value="1"/>
</dbReference>
<evidence type="ECO:0000313" key="11">
    <source>
        <dbReference type="Proteomes" id="UP001208570"/>
    </source>
</evidence>
<dbReference type="GO" id="GO:0012506">
    <property type="term" value="C:vesicle membrane"/>
    <property type="evidence" value="ECO:0007669"/>
    <property type="project" value="TreeGrafter"/>
</dbReference>
<dbReference type="FunFam" id="1.10.220.10:FF:000005">
    <property type="entry name" value="Annexin"/>
    <property type="match status" value="1"/>
</dbReference>
<dbReference type="GO" id="GO:0005509">
    <property type="term" value="F:calcium ion binding"/>
    <property type="evidence" value="ECO:0007669"/>
    <property type="project" value="InterPro"/>
</dbReference>
<feature type="compositionally biased region" description="Pro residues" evidence="9">
    <location>
        <begin position="27"/>
        <end position="40"/>
    </location>
</feature>
<dbReference type="InterPro" id="IPR037104">
    <property type="entry name" value="Annexin_sf"/>
</dbReference>
<dbReference type="SUPFAM" id="SSF47874">
    <property type="entry name" value="Annexin"/>
    <property type="match status" value="1"/>
</dbReference>
<feature type="region of interest" description="Disordered" evidence="9">
    <location>
        <begin position="1"/>
        <end position="46"/>
    </location>
</feature>
<comment type="subunit">
    <text evidence="2">Homodimer.</text>
</comment>
<dbReference type="GO" id="GO:0005634">
    <property type="term" value="C:nucleus"/>
    <property type="evidence" value="ECO:0007669"/>
    <property type="project" value="TreeGrafter"/>
</dbReference>
<dbReference type="Proteomes" id="UP001208570">
    <property type="component" value="Unassembled WGS sequence"/>
</dbReference>
<gene>
    <name evidence="10" type="ORF">LSH36_713g01025</name>
</gene>
<keyword evidence="5 8" id="KW-0106">Calcium</keyword>
<dbReference type="GO" id="GO:0005886">
    <property type="term" value="C:plasma membrane"/>
    <property type="evidence" value="ECO:0007669"/>
    <property type="project" value="TreeGrafter"/>
</dbReference>
<evidence type="ECO:0000256" key="5">
    <source>
        <dbReference type="ARBA" id="ARBA00022837"/>
    </source>
</evidence>
<dbReference type="Pfam" id="PF00191">
    <property type="entry name" value="Annexin"/>
    <property type="match status" value="4"/>
</dbReference>
<dbReference type="PROSITE" id="PS00223">
    <property type="entry name" value="ANNEXIN_1"/>
    <property type="match status" value="1"/>
</dbReference>
<proteinExistence type="inferred from homology"/>
<comment type="domain">
    <text evidence="8">A pair of annexin repeats may form one binding site for calcium and phospholipid.</text>
</comment>
<comment type="caution">
    <text evidence="10">The sequence shown here is derived from an EMBL/GenBank/DDBJ whole genome shotgun (WGS) entry which is preliminary data.</text>
</comment>
<dbReference type="PRINTS" id="PR00196">
    <property type="entry name" value="ANNEXIN"/>
</dbReference>
<evidence type="ECO:0000256" key="2">
    <source>
        <dbReference type="ARBA" id="ARBA00011738"/>
    </source>
</evidence>
<protein>
    <recommendedName>
        <fullName evidence="8">Annexin</fullName>
    </recommendedName>
</protein>
<dbReference type="PANTHER" id="PTHR10502">
    <property type="entry name" value="ANNEXIN"/>
    <property type="match status" value="1"/>
</dbReference>
<organism evidence="10 11">
    <name type="scientific">Paralvinella palmiformis</name>
    <dbReference type="NCBI Taxonomy" id="53620"/>
    <lineage>
        <taxon>Eukaryota</taxon>
        <taxon>Metazoa</taxon>
        <taxon>Spiralia</taxon>
        <taxon>Lophotrochozoa</taxon>
        <taxon>Annelida</taxon>
        <taxon>Polychaeta</taxon>
        <taxon>Sedentaria</taxon>
        <taxon>Canalipalpata</taxon>
        <taxon>Terebellida</taxon>
        <taxon>Terebelliformia</taxon>
        <taxon>Alvinellidae</taxon>
        <taxon>Paralvinella</taxon>
    </lineage>
</organism>
<dbReference type="InterPro" id="IPR001464">
    <property type="entry name" value="Annexin"/>
</dbReference>
<evidence type="ECO:0000256" key="7">
    <source>
        <dbReference type="ARBA" id="ARBA00023302"/>
    </source>
</evidence>
<dbReference type="PANTHER" id="PTHR10502:SF102">
    <property type="entry name" value="ANNEXIN B11"/>
    <property type="match status" value="1"/>
</dbReference>
<reference evidence="10" key="1">
    <citation type="journal article" date="2023" name="Mol. Biol. Evol.">
        <title>Third-Generation Sequencing Reveals the Adaptive Role of the Epigenome in Three Deep-Sea Polychaetes.</title>
        <authorList>
            <person name="Perez M."/>
            <person name="Aroh O."/>
            <person name="Sun Y."/>
            <person name="Lan Y."/>
            <person name="Juniper S.K."/>
            <person name="Young C.R."/>
            <person name="Angers B."/>
            <person name="Qian P.Y."/>
        </authorList>
    </citation>
    <scope>NUCLEOTIDE SEQUENCE</scope>
    <source>
        <strain evidence="10">P08H-3</strain>
    </source>
</reference>
<keyword evidence="11" id="KW-1185">Reference proteome</keyword>
<dbReference type="FunFam" id="1.10.220.10:FF:000003">
    <property type="entry name" value="Annexin"/>
    <property type="match status" value="1"/>
</dbReference>
<dbReference type="GO" id="GO:0001786">
    <property type="term" value="F:phosphatidylserine binding"/>
    <property type="evidence" value="ECO:0007669"/>
    <property type="project" value="TreeGrafter"/>
</dbReference>
<comment type="similarity">
    <text evidence="1 8">Belongs to the annexin family.</text>
</comment>
<evidence type="ECO:0000256" key="3">
    <source>
        <dbReference type="ARBA" id="ARBA00022723"/>
    </source>
</evidence>
<dbReference type="PROSITE" id="PS51897">
    <property type="entry name" value="ANNEXIN_2"/>
    <property type="match status" value="3"/>
</dbReference>
<dbReference type="GO" id="GO:0005737">
    <property type="term" value="C:cytoplasm"/>
    <property type="evidence" value="ECO:0007669"/>
    <property type="project" value="TreeGrafter"/>
</dbReference>
<dbReference type="InterPro" id="IPR018502">
    <property type="entry name" value="Annexin_repeat"/>
</dbReference>
<dbReference type="InterPro" id="IPR018252">
    <property type="entry name" value="Annexin_repeat_CS"/>
</dbReference>